<dbReference type="PANTHER" id="PTHR41771">
    <property type="entry name" value="MEMBRANE PROTEIN-RELATED"/>
    <property type="match status" value="1"/>
</dbReference>
<dbReference type="AlphaFoldDB" id="A0A0G2BAN9"/>
<sequence length="370" mass="39718">MRLAAYGVILTSFWTLPAQAAPVGPAAPELDLKETYGRGRVSEVIRQETNFELDEEGTKQELRIILTSGPETGRDLTVDYEVRGAGSRERALRAGDRVVVVKSEAPDGVFYYVTEIYRLPVIYSLIGLFALTVIVFGGQRGFMAFVGLALTILVISLYIIPQISQGVSPLLVSFVGTILIASSSLFVAHGANRRTLVAFLSLLSTIGFALSMAVLFVRLARLSGLGTEEAFYLQFAPTGAISVSGLLLGGIIIGALGVLDDVTTAQAAAVYELKRANRAFGGRELYQRGLAIGREHIASLVNTLVLAYTGASFPLLLLFTAYSTPFWVTLNTELVVEEMVRTLVGSLALVCAVPLTTALAAYVFRHDSGD</sequence>
<name>A0A0G2BAN9_9BACT</name>
<evidence type="ECO:0000256" key="1">
    <source>
        <dbReference type="SAM" id="Phobius"/>
    </source>
</evidence>
<dbReference type="Proteomes" id="UP000033870">
    <property type="component" value="Unassembled WGS sequence"/>
</dbReference>
<evidence type="ECO:0000313" key="3">
    <source>
        <dbReference type="EMBL" id="KKW42589.1"/>
    </source>
</evidence>
<feature type="transmembrane region" description="Helical" evidence="1">
    <location>
        <begin position="239"/>
        <end position="259"/>
    </location>
</feature>
<comment type="caution">
    <text evidence="3">The sequence shown here is derived from an EMBL/GenBank/DDBJ whole genome shotgun (WGS) entry which is preliminary data.</text>
</comment>
<reference evidence="3 4" key="1">
    <citation type="journal article" date="2015" name="Nature">
        <title>rRNA introns, odd ribosomes, and small enigmatic genomes across a large radiation of phyla.</title>
        <authorList>
            <person name="Brown C.T."/>
            <person name="Hug L.A."/>
            <person name="Thomas B.C."/>
            <person name="Sharon I."/>
            <person name="Castelle C.J."/>
            <person name="Singh A."/>
            <person name="Wilkins M.J."/>
            <person name="Williams K.H."/>
            <person name="Banfield J.F."/>
        </authorList>
    </citation>
    <scope>NUCLEOTIDE SEQUENCE [LARGE SCALE GENOMIC DNA]</scope>
</reference>
<feature type="transmembrane region" description="Helical" evidence="1">
    <location>
        <begin position="342"/>
        <end position="364"/>
    </location>
</feature>
<keyword evidence="2" id="KW-0732">Signal</keyword>
<organism evidence="3 4">
    <name type="scientific">Candidatus Magasanikbacteria bacterium GW2011_GWA2_56_11</name>
    <dbReference type="NCBI Taxonomy" id="1619044"/>
    <lineage>
        <taxon>Bacteria</taxon>
        <taxon>Candidatus Magasanikiibacteriota</taxon>
    </lineage>
</organism>
<dbReference type="EMBL" id="LCRX01000005">
    <property type="protein sequence ID" value="KKW42589.1"/>
    <property type="molecule type" value="Genomic_DNA"/>
</dbReference>
<protein>
    <submittedName>
        <fullName evidence="3">YibE/F family protein</fullName>
    </submittedName>
</protein>
<accession>A0A0G2BAN9</accession>
<keyword evidence="1" id="KW-0812">Transmembrane</keyword>
<keyword evidence="1" id="KW-1133">Transmembrane helix</keyword>
<feature type="signal peptide" evidence="2">
    <location>
        <begin position="1"/>
        <end position="20"/>
    </location>
</feature>
<dbReference type="InterPro" id="IPR012507">
    <property type="entry name" value="YibE_F"/>
</dbReference>
<feature type="transmembrane region" description="Helical" evidence="1">
    <location>
        <begin position="116"/>
        <end position="135"/>
    </location>
</feature>
<feature type="transmembrane region" description="Helical" evidence="1">
    <location>
        <begin position="195"/>
        <end position="219"/>
    </location>
</feature>
<keyword evidence="1" id="KW-0472">Membrane</keyword>
<gene>
    <name evidence="3" type="ORF">UY92_C0005G0011</name>
</gene>
<proteinExistence type="predicted"/>
<feature type="transmembrane region" description="Helical" evidence="1">
    <location>
        <begin position="142"/>
        <end position="160"/>
    </location>
</feature>
<feature type="transmembrane region" description="Helical" evidence="1">
    <location>
        <begin position="166"/>
        <end position="188"/>
    </location>
</feature>
<dbReference type="Pfam" id="PF07907">
    <property type="entry name" value="YibE_F"/>
    <property type="match status" value="1"/>
</dbReference>
<dbReference type="PANTHER" id="PTHR41771:SF1">
    <property type="entry name" value="MEMBRANE PROTEIN"/>
    <property type="match status" value="1"/>
</dbReference>
<evidence type="ECO:0000256" key="2">
    <source>
        <dbReference type="SAM" id="SignalP"/>
    </source>
</evidence>
<feature type="transmembrane region" description="Helical" evidence="1">
    <location>
        <begin position="297"/>
        <end position="322"/>
    </location>
</feature>
<feature type="chain" id="PRO_5002542352" evidence="2">
    <location>
        <begin position="21"/>
        <end position="370"/>
    </location>
</feature>
<dbReference type="PATRIC" id="fig|1619044.3.peg.384"/>
<evidence type="ECO:0000313" key="4">
    <source>
        <dbReference type="Proteomes" id="UP000033870"/>
    </source>
</evidence>
<dbReference type="STRING" id="1619044.UY92_C0005G0011"/>